<dbReference type="Gene3D" id="2.60.120.10">
    <property type="entry name" value="Jelly Rolls"/>
    <property type="match status" value="1"/>
</dbReference>
<evidence type="ECO:0000256" key="8">
    <source>
        <dbReference type="ARBA" id="ARBA00023232"/>
    </source>
</evidence>
<keyword evidence="7 9" id="KW-0408">Iron</keyword>
<dbReference type="HAMAP" id="MF_00334">
    <property type="entry name" value="Homogentis_dioxygen"/>
    <property type="match status" value="1"/>
</dbReference>
<evidence type="ECO:0000256" key="9">
    <source>
        <dbReference type="HAMAP-Rule" id="MF_00334"/>
    </source>
</evidence>
<evidence type="ECO:0000256" key="2">
    <source>
        <dbReference type="ARBA" id="ARBA00007757"/>
    </source>
</evidence>
<evidence type="ECO:0000256" key="7">
    <source>
        <dbReference type="ARBA" id="ARBA00023004"/>
    </source>
</evidence>
<dbReference type="EC" id="1.13.11.5" evidence="9 10"/>
<evidence type="ECO:0000256" key="5">
    <source>
        <dbReference type="ARBA" id="ARBA00022964"/>
    </source>
</evidence>
<reference evidence="15 16" key="1">
    <citation type="submission" date="2020-04" db="EMBL/GenBank/DDBJ databases">
        <title>Molecular characterization of pseudomonads from Agaricus bisporus reveal novel blotch 2 pathogens in Western Europe.</title>
        <authorList>
            <person name="Taparia T."/>
            <person name="Krijger M."/>
            <person name="Haynes E."/>
            <person name="Elpinstone J.G."/>
            <person name="Noble R."/>
            <person name="Van Der Wolf J."/>
        </authorList>
    </citation>
    <scope>NUCLEOTIDE SEQUENCE [LARGE SCALE GENOMIC DNA]</scope>
    <source>
        <strain evidence="15 16">IPO3765</strain>
    </source>
</reference>
<evidence type="ECO:0000256" key="12">
    <source>
        <dbReference type="PIRSR" id="PIRSR605708-2"/>
    </source>
</evidence>
<dbReference type="AlphaFoldDB" id="A0A7Y8GAI2"/>
<feature type="active site" description="Proton acceptor" evidence="9 11">
    <location>
        <position position="287"/>
    </location>
</feature>
<comment type="pathway">
    <text evidence="9">Amino-acid degradation; L-phenylalanine degradation; acetoacetate and fumarate from L-phenylalanine: step 4/6.</text>
</comment>
<evidence type="ECO:0000256" key="1">
    <source>
        <dbReference type="ARBA" id="ARBA00001962"/>
    </source>
</evidence>
<comment type="similarity">
    <text evidence="2 9">Belongs to the homogentisate dioxygenase family.</text>
</comment>
<sequence length="432" mass="48141">MSAVNSDTSYLSGFGNEFSTEALPGALPVGQNSPQRNKYGLYTELFSGTAFTVPRSEARRSWLYRIKPSASHLKFERLDRQIPGRELGAINPNRLRWNPIEFPSTSTDLLDGLYTISATSRSEQVDGVSVHLYAANASMQRAFFNADGEWLIVPQAGRLRLVTELGMLDIEPQEIAVVPRGLKFRVELHDTTARGYICENHGSPLRLPELGPIGSNGLANPRDFLTPVAQFEEFTGPYTLVQKFLGELFVTELDHSPFDVVAWHGNNVPYKYDLRRFNTIGSISFDHPDPSIFTVLTAPSPVVGVATVDFVIFPPRWLVSENTFRPPWFHRNVMNEFMGLIHGAYDAKAEGFTPGGASLHNCMSAHGPDNVTAQKAMTAELAPQKVDYTLAFMFETRQVLRASAWALDSALLQPDYDNCWNSLTSSFSREKQ</sequence>
<dbReference type="InterPro" id="IPR046452">
    <property type="entry name" value="HgmA_N"/>
</dbReference>
<dbReference type="SUPFAM" id="SSF51182">
    <property type="entry name" value="RmlC-like cupins"/>
    <property type="match status" value="1"/>
</dbReference>
<keyword evidence="5 9" id="KW-0223">Dioxygenase</keyword>
<feature type="binding site" evidence="12">
    <location>
        <position position="366"/>
    </location>
    <ligand>
        <name>Fe cation</name>
        <dbReference type="ChEBI" id="CHEBI:24875"/>
    </ligand>
</feature>
<dbReference type="InterPro" id="IPR005708">
    <property type="entry name" value="Homogentis_dOase"/>
</dbReference>
<dbReference type="GO" id="GO:0005506">
    <property type="term" value="F:iron ion binding"/>
    <property type="evidence" value="ECO:0007669"/>
    <property type="project" value="UniProtKB-UniRule"/>
</dbReference>
<dbReference type="InterPro" id="IPR046451">
    <property type="entry name" value="HgmA_C"/>
</dbReference>
<dbReference type="GO" id="GO:0006559">
    <property type="term" value="P:L-phenylalanine catabolic process"/>
    <property type="evidence" value="ECO:0007669"/>
    <property type="project" value="UniProtKB-UniRule"/>
</dbReference>
<feature type="binding site" evidence="12">
    <location>
        <position position="330"/>
    </location>
    <ligand>
        <name>Fe cation</name>
        <dbReference type="ChEBI" id="CHEBI:24875"/>
    </ligand>
</feature>
<dbReference type="GO" id="GO:0005737">
    <property type="term" value="C:cytoplasm"/>
    <property type="evidence" value="ECO:0007669"/>
    <property type="project" value="TreeGrafter"/>
</dbReference>
<keyword evidence="6 9" id="KW-0560">Oxidoreductase</keyword>
<keyword evidence="4 9" id="KW-0828">Tyrosine catabolism</keyword>
<dbReference type="InterPro" id="IPR011051">
    <property type="entry name" value="RmlC_Cupin_sf"/>
</dbReference>
<organism evidence="15 16">
    <name type="scientific">Pseudomonas salomonii</name>
    <dbReference type="NCBI Taxonomy" id="191391"/>
    <lineage>
        <taxon>Bacteria</taxon>
        <taxon>Pseudomonadati</taxon>
        <taxon>Pseudomonadota</taxon>
        <taxon>Gammaproteobacteria</taxon>
        <taxon>Pseudomonadales</taxon>
        <taxon>Pseudomonadaceae</taxon>
        <taxon>Pseudomonas</taxon>
    </lineage>
</organism>
<dbReference type="GO" id="GO:0006572">
    <property type="term" value="P:L-tyrosine catabolic process"/>
    <property type="evidence" value="ECO:0007669"/>
    <property type="project" value="UniProtKB-UniRule"/>
</dbReference>
<dbReference type="PANTHER" id="PTHR11056:SF0">
    <property type="entry name" value="HOMOGENTISATE 1,2-DIOXYGENASE"/>
    <property type="match status" value="1"/>
</dbReference>
<evidence type="ECO:0000259" key="14">
    <source>
        <dbReference type="Pfam" id="PF20510"/>
    </source>
</evidence>
<dbReference type="Pfam" id="PF20510">
    <property type="entry name" value="HgmA_N"/>
    <property type="match status" value="1"/>
</dbReference>
<dbReference type="UniPathway" id="UPA00139">
    <property type="reaction ID" value="UER00339"/>
</dbReference>
<feature type="binding site" evidence="12">
    <location>
        <position position="336"/>
    </location>
    <ligand>
        <name>Fe cation</name>
        <dbReference type="ChEBI" id="CHEBI:24875"/>
    </ligand>
</feature>
<dbReference type="Proteomes" id="UP000561369">
    <property type="component" value="Unassembled WGS sequence"/>
</dbReference>
<dbReference type="Pfam" id="PF04209">
    <property type="entry name" value="HgmA_C"/>
    <property type="match status" value="1"/>
</dbReference>
<dbReference type="InterPro" id="IPR014710">
    <property type="entry name" value="RmlC-like_jellyroll"/>
</dbReference>
<evidence type="ECO:0000313" key="15">
    <source>
        <dbReference type="EMBL" id="NWF07111.1"/>
    </source>
</evidence>
<evidence type="ECO:0000256" key="10">
    <source>
        <dbReference type="NCBIfam" id="TIGR01015"/>
    </source>
</evidence>
<dbReference type="CDD" id="cd07000">
    <property type="entry name" value="cupin_HGO_N"/>
    <property type="match status" value="1"/>
</dbReference>
<feature type="domain" description="Homogentisate 1,2-dioxygenase N-terminal" evidence="14">
    <location>
        <begin position="10"/>
        <end position="274"/>
    </location>
</feature>
<comment type="catalytic activity">
    <reaction evidence="9">
        <text>homogentisate + O2 = 4-maleylacetoacetate + H(+)</text>
        <dbReference type="Rhea" id="RHEA:15449"/>
        <dbReference type="ChEBI" id="CHEBI:15378"/>
        <dbReference type="ChEBI" id="CHEBI:15379"/>
        <dbReference type="ChEBI" id="CHEBI:16169"/>
        <dbReference type="ChEBI" id="CHEBI:17105"/>
        <dbReference type="EC" id="1.13.11.5"/>
    </reaction>
</comment>
<accession>A0A7Y8GAI2</accession>
<feature type="binding site" evidence="12">
    <location>
        <position position="345"/>
    </location>
    <ligand>
        <name>homogentisate</name>
        <dbReference type="ChEBI" id="CHEBI:16169"/>
    </ligand>
</feature>
<comment type="subunit">
    <text evidence="9">Hexamer; dimer of trimers.</text>
</comment>
<keyword evidence="8 9" id="KW-0585">Phenylalanine catabolism</keyword>
<comment type="function">
    <text evidence="9">Involved in the catabolism of homogentisate (2,5-dihydroxyphenylacetate or 2,5-OH-PhAc), a central intermediate in the degradation of phenylalanine and tyrosine. Catalyzes the oxidative ring cleavage of the aromatic ring of homogentisate to yield maleylacetoacetate.</text>
</comment>
<dbReference type="NCBIfam" id="TIGR01015">
    <property type="entry name" value="hmgA"/>
    <property type="match status" value="1"/>
</dbReference>
<proteinExistence type="inferred from homology"/>
<comment type="cofactor">
    <cofactor evidence="1 9 12">
        <name>Fe cation</name>
        <dbReference type="ChEBI" id="CHEBI:24875"/>
    </cofactor>
</comment>
<keyword evidence="3 9" id="KW-0479">Metal-binding</keyword>
<evidence type="ECO:0000256" key="4">
    <source>
        <dbReference type="ARBA" id="ARBA00022878"/>
    </source>
</evidence>
<evidence type="ECO:0000313" key="16">
    <source>
        <dbReference type="Proteomes" id="UP000561369"/>
    </source>
</evidence>
<dbReference type="PANTHER" id="PTHR11056">
    <property type="entry name" value="HOMOGENTISATE 1,2-DIOXYGENASE"/>
    <property type="match status" value="1"/>
</dbReference>
<dbReference type="RefSeq" id="WP_032883557.1">
    <property type="nucleotide sequence ID" value="NZ_JACAQV010000006.1"/>
</dbReference>
<feature type="binding site" evidence="9 12">
    <location>
        <position position="366"/>
    </location>
    <ligand>
        <name>homogentisate</name>
        <dbReference type="ChEBI" id="CHEBI:16169"/>
    </ligand>
</feature>
<evidence type="ECO:0000256" key="11">
    <source>
        <dbReference type="PIRSR" id="PIRSR605708-1"/>
    </source>
</evidence>
<dbReference type="GO" id="GO:0004411">
    <property type="term" value="F:homogentisate 1,2-dioxygenase activity"/>
    <property type="evidence" value="ECO:0007669"/>
    <property type="project" value="UniProtKB-UniRule"/>
</dbReference>
<protein>
    <recommendedName>
        <fullName evidence="9 10">Homogentisate 1,2-dioxygenase</fullName>
        <shortName evidence="9">HGDO</shortName>
        <ecNumber evidence="9 10">1.13.11.5</ecNumber>
    </recommendedName>
    <alternativeName>
        <fullName evidence="9">Homogentisate oxygenase</fullName>
    </alternativeName>
    <alternativeName>
        <fullName evidence="9">Homogentisic acid oxidase</fullName>
    </alternativeName>
    <alternativeName>
        <fullName evidence="9">Homogentisicase</fullName>
    </alternativeName>
</protein>
<evidence type="ECO:0000256" key="3">
    <source>
        <dbReference type="ARBA" id="ARBA00022723"/>
    </source>
</evidence>
<name>A0A7Y8GAI2_9PSED</name>
<dbReference type="InterPro" id="IPR022950">
    <property type="entry name" value="Homogentis_dOase_bac"/>
</dbReference>
<evidence type="ECO:0000259" key="13">
    <source>
        <dbReference type="Pfam" id="PF04209"/>
    </source>
</evidence>
<gene>
    <name evidence="9" type="primary">hmgA</name>
    <name evidence="15" type="ORF">HX810_05405</name>
</gene>
<evidence type="ECO:0000256" key="6">
    <source>
        <dbReference type="ARBA" id="ARBA00023002"/>
    </source>
</evidence>
<dbReference type="EMBL" id="JACAQV010000006">
    <property type="protein sequence ID" value="NWF07111.1"/>
    <property type="molecule type" value="Genomic_DNA"/>
</dbReference>
<dbReference type="FunFam" id="2.60.120.10:FF:000034">
    <property type="entry name" value="Homogentisate 1,2-dioxygenase"/>
    <property type="match status" value="1"/>
</dbReference>
<comment type="caution">
    <text evidence="15">The sequence shown here is derived from an EMBL/GenBank/DDBJ whole genome shotgun (WGS) entry which is preliminary data.</text>
</comment>
<feature type="domain" description="Homogentisate 1,2-dioxygenase C-terminal" evidence="13">
    <location>
        <begin position="275"/>
        <end position="427"/>
    </location>
</feature>
<comment type="caution">
    <text evidence="9">Lacks conserved residue(s) required for the propagation of feature annotation.</text>
</comment>